<evidence type="ECO:0000256" key="13">
    <source>
        <dbReference type="ARBA" id="ARBA00048610"/>
    </source>
</evidence>
<keyword evidence="16" id="KW-1185">Reference proteome</keyword>
<comment type="caution">
    <text evidence="15">The sequence shown here is derived from an EMBL/GenBank/DDBJ whole genome shotgun (WGS) entry which is preliminary data.</text>
</comment>
<evidence type="ECO:0000259" key="14">
    <source>
        <dbReference type="PROSITE" id="PS50893"/>
    </source>
</evidence>
<organism evidence="15 16">
    <name type="scientific">Falsochrobactrum ovis</name>
    <dbReference type="NCBI Taxonomy" id="1293442"/>
    <lineage>
        <taxon>Bacteria</taxon>
        <taxon>Pseudomonadati</taxon>
        <taxon>Pseudomonadota</taxon>
        <taxon>Alphaproteobacteria</taxon>
        <taxon>Hyphomicrobiales</taxon>
        <taxon>Brucellaceae</taxon>
        <taxon>Falsochrobactrum</taxon>
    </lineage>
</organism>
<gene>
    <name evidence="15" type="ORF">C7374_11039</name>
</gene>
<evidence type="ECO:0000256" key="2">
    <source>
        <dbReference type="ARBA" id="ARBA00005417"/>
    </source>
</evidence>
<evidence type="ECO:0000256" key="10">
    <source>
        <dbReference type="ARBA" id="ARBA00038669"/>
    </source>
</evidence>
<keyword evidence="4" id="KW-1003">Cell membrane</keyword>
<dbReference type="OrthoDB" id="7374568at2"/>
<accession>A0A364JTM9</accession>
<dbReference type="InterPro" id="IPR050388">
    <property type="entry name" value="ABC_Ni/Peptide_Import"/>
</dbReference>
<reference evidence="15 16" key="1">
    <citation type="submission" date="2018-06" db="EMBL/GenBank/DDBJ databases">
        <title>Genomic Encyclopedia of Type Strains, Phase IV (KMG-IV): sequencing the most valuable type-strain genomes for metagenomic binning, comparative biology and taxonomic classification.</title>
        <authorList>
            <person name="Goeker M."/>
        </authorList>
    </citation>
    <scope>NUCLEOTIDE SEQUENCE [LARGE SCALE GENOMIC DNA]</scope>
    <source>
        <strain evidence="15 16">DSM 26720</strain>
    </source>
</reference>
<evidence type="ECO:0000313" key="16">
    <source>
        <dbReference type="Proteomes" id="UP000249453"/>
    </source>
</evidence>
<name>A0A364JTM9_9HYPH</name>
<comment type="subunit">
    <text evidence="10">The complex is composed of two ATP-binding proteins (NikD and NikE), two transmembrane proteins (NikB and NikC) and a solute-binding protein (NikA).</text>
</comment>
<dbReference type="EMBL" id="QLMK01000010">
    <property type="protein sequence ID" value="RAK27320.1"/>
    <property type="molecule type" value="Genomic_DNA"/>
</dbReference>
<dbReference type="Proteomes" id="UP000249453">
    <property type="component" value="Unassembled WGS sequence"/>
</dbReference>
<evidence type="ECO:0000256" key="12">
    <source>
        <dbReference type="ARBA" id="ARBA00044143"/>
    </source>
</evidence>
<dbReference type="GO" id="GO:0015413">
    <property type="term" value="F:ABC-type nickel transporter activity"/>
    <property type="evidence" value="ECO:0007669"/>
    <property type="project" value="UniProtKB-EC"/>
</dbReference>
<evidence type="ECO:0000256" key="11">
    <source>
        <dbReference type="ARBA" id="ARBA00039098"/>
    </source>
</evidence>
<sequence>MLKIRDLSISFRRYNGLLRQQLIPRLSNIRLDVAPGEVVALIGPSGAGKSLIAHAIMGLLPKNCVMKGEIYHNGVVLDRHIIEEKRGREISLLPQQISCLDPTARVGKQISWAAERAGTKVNADEQLINVGLPPQVGSLYPHQLSGGMAKRILVAQANTAGAPLLIADEPTTGLDPSTRDLVLDRIRKHADQGGAVLLITHDLMPALTRADRIALIRDGQMSCTLPTSAFNGSGDGLTSDYARSLWRALPQNGFEVYA</sequence>
<dbReference type="InterPro" id="IPR003593">
    <property type="entry name" value="AAA+_ATPase"/>
</dbReference>
<dbReference type="RefSeq" id="WP_111575771.1">
    <property type="nucleotide sequence ID" value="NZ_JBHEEY010000006.1"/>
</dbReference>
<comment type="subcellular location">
    <subcellularLocation>
        <location evidence="1">Cell inner membrane</location>
        <topology evidence="1">Peripheral membrane protein</topology>
    </subcellularLocation>
</comment>
<evidence type="ECO:0000256" key="6">
    <source>
        <dbReference type="ARBA" id="ARBA00022840"/>
    </source>
</evidence>
<proteinExistence type="inferred from homology"/>
<dbReference type="InterPro" id="IPR003439">
    <property type="entry name" value="ABC_transporter-like_ATP-bd"/>
</dbReference>
<keyword evidence="5" id="KW-0547">Nucleotide-binding</keyword>
<dbReference type="GO" id="GO:0005886">
    <property type="term" value="C:plasma membrane"/>
    <property type="evidence" value="ECO:0007669"/>
    <property type="project" value="UniProtKB-SubCell"/>
</dbReference>
<evidence type="ECO:0000256" key="5">
    <source>
        <dbReference type="ARBA" id="ARBA00022741"/>
    </source>
</evidence>
<dbReference type="AlphaFoldDB" id="A0A364JTM9"/>
<keyword evidence="9" id="KW-0472">Membrane</keyword>
<dbReference type="Gene3D" id="3.40.50.300">
    <property type="entry name" value="P-loop containing nucleotide triphosphate hydrolases"/>
    <property type="match status" value="1"/>
</dbReference>
<evidence type="ECO:0000256" key="3">
    <source>
        <dbReference type="ARBA" id="ARBA00022448"/>
    </source>
</evidence>
<evidence type="ECO:0000256" key="7">
    <source>
        <dbReference type="ARBA" id="ARBA00022967"/>
    </source>
</evidence>
<dbReference type="PROSITE" id="PS50893">
    <property type="entry name" value="ABC_TRANSPORTER_2"/>
    <property type="match status" value="1"/>
</dbReference>
<evidence type="ECO:0000256" key="8">
    <source>
        <dbReference type="ARBA" id="ARBA00023065"/>
    </source>
</evidence>
<evidence type="ECO:0000256" key="9">
    <source>
        <dbReference type="ARBA" id="ARBA00023136"/>
    </source>
</evidence>
<evidence type="ECO:0000256" key="4">
    <source>
        <dbReference type="ARBA" id="ARBA00022475"/>
    </source>
</evidence>
<dbReference type="GO" id="GO:0016887">
    <property type="term" value="F:ATP hydrolysis activity"/>
    <property type="evidence" value="ECO:0007669"/>
    <property type="project" value="InterPro"/>
</dbReference>
<dbReference type="InterPro" id="IPR027417">
    <property type="entry name" value="P-loop_NTPase"/>
</dbReference>
<dbReference type="EC" id="7.2.2.11" evidence="11"/>
<comment type="similarity">
    <text evidence="2">Belongs to the ABC transporter superfamily.</text>
</comment>
<keyword evidence="8" id="KW-0406">Ion transport</keyword>
<feature type="domain" description="ABC transporter" evidence="14">
    <location>
        <begin position="4"/>
        <end position="243"/>
    </location>
</feature>
<evidence type="ECO:0000256" key="1">
    <source>
        <dbReference type="ARBA" id="ARBA00004417"/>
    </source>
</evidence>
<keyword evidence="7" id="KW-1278">Translocase</keyword>
<dbReference type="SMART" id="SM00382">
    <property type="entry name" value="AAA"/>
    <property type="match status" value="1"/>
</dbReference>
<dbReference type="PANTHER" id="PTHR43297:SF13">
    <property type="entry name" value="NICKEL ABC TRANSPORTER, ATP-BINDING PROTEIN"/>
    <property type="match status" value="1"/>
</dbReference>
<evidence type="ECO:0000313" key="15">
    <source>
        <dbReference type="EMBL" id="RAK27320.1"/>
    </source>
</evidence>
<dbReference type="GO" id="GO:0005524">
    <property type="term" value="F:ATP binding"/>
    <property type="evidence" value="ECO:0007669"/>
    <property type="project" value="UniProtKB-KW"/>
</dbReference>
<protein>
    <recommendedName>
        <fullName evidence="12">Nickel import system ATP-binding protein NikD</fullName>
        <ecNumber evidence="11">7.2.2.11</ecNumber>
    </recommendedName>
</protein>
<comment type="catalytic activity">
    <reaction evidence="13">
        <text>Ni(2+)(out) + ATP + H2O = Ni(2+)(in) + ADP + phosphate + H(+)</text>
        <dbReference type="Rhea" id="RHEA:15557"/>
        <dbReference type="ChEBI" id="CHEBI:15377"/>
        <dbReference type="ChEBI" id="CHEBI:15378"/>
        <dbReference type="ChEBI" id="CHEBI:30616"/>
        <dbReference type="ChEBI" id="CHEBI:43474"/>
        <dbReference type="ChEBI" id="CHEBI:49786"/>
        <dbReference type="ChEBI" id="CHEBI:456216"/>
        <dbReference type="EC" id="7.2.2.11"/>
    </reaction>
    <physiologicalReaction direction="left-to-right" evidence="13">
        <dbReference type="Rhea" id="RHEA:15558"/>
    </physiologicalReaction>
</comment>
<keyword evidence="3" id="KW-0813">Transport</keyword>
<dbReference type="SUPFAM" id="SSF52540">
    <property type="entry name" value="P-loop containing nucleoside triphosphate hydrolases"/>
    <property type="match status" value="1"/>
</dbReference>
<dbReference type="Pfam" id="PF00005">
    <property type="entry name" value="ABC_tran"/>
    <property type="match status" value="1"/>
</dbReference>
<keyword evidence="6 15" id="KW-0067">ATP-binding</keyword>
<dbReference type="PANTHER" id="PTHR43297">
    <property type="entry name" value="OLIGOPEPTIDE TRANSPORT ATP-BINDING PROTEIN APPD"/>
    <property type="match status" value="1"/>
</dbReference>